<dbReference type="SUPFAM" id="SSF58100">
    <property type="entry name" value="Bacterial hemolysins"/>
    <property type="match status" value="1"/>
</dbReference>
<protein>
    <recommendedName>
        <fullName evidence="4">DUF1640 domain-containing protein</fullName>
    </recommendedName>
</protein>
<proteinExistence type="predicted"/>
<accession>A0A4U8T1T8</accession>
<comment type="caution">
    <text evidence="2">The sequence shown here is derived from an EMBL/GenBank/DDBJ whole genome shotgun (WGS) entry which is preliminary data.</text>
</comment>
<sequence length="113" mass="12543">MKTNYQFSRTFEILLNNLVNRINEKNAEGITIDKEEAFQLVEAVIAESKEAAKKAAEDSVASKADINVLKTDINASEARLEKQIAEVKADLLKWFVGTQIAMTGLLIAILKFS</sequence>
<evidence type="ECO:0000256" key="1">
    <source>
        <dbReference type="SAM" id="Phobius"/>
    </source>
</evidence>
<keyword evidence="1" id="KW-0472">Membrane</keyword>
<name>A0A4U8T1T8_9HELI</name>
<keyword evidence="1" id="KW-0812">Transmembrane</keyword>
<evidence type="ECO:0000313" key="3">
    <source>
        <dbReference type="Proteomes" id="UP000029921"/>
    </source>
</evidence>
<keyword evidence="1" id="KW-1133">Transmembrane helix</keyword>
<reference evidence="2 3" key="1">
    <citation type="journal article" date="2014" name="Genome Announc.">
        <title>Draft genome sequences of eight enterohepatic helicobacter species isolated from both laboratory and wild rodents.</title>
        <authorList>
            <person name="Sheh A."/>
            <person name="Shen Z."/>
            <person name="Fox J.G."/>
        </authorList>
    </citation>
    <scope>NUCLEOTIDE SEQUENCE [LARGE SCALE GENOMIC DNA]</scope>
    <source>
        <strain evidence="2 3">MIT 96-1001</strain>
    </source>
</reference>
<organism evidence="2 3">
    <name type="scientific">Helicobacter magdeburgensis</name>
    <dbReference type="NCBI Taxonomy" id="471858"/>
    <lineage>
        <taxon>Bacteria</taxon>
        <taxon>Pseudomonadati</taxon>
        <taxon>Campylobacterota</taxon>
        <taxon>Epsilonproteobacteria</taxon>
        <taxon>Campylobacterales</taxon>
        <taxon>Helicobacteraceae</taxon>
        <taxon>Helicobacter</taxon>
    </lineage>
</organism>
<dbReference type="Proteomes" id="UP000029921">
    <property type="component" value="Unassembled WGS sequence"/>
</dbReference>
<feature type="transmembrane region" description="Helical" evidence="1">
    <location>
        <begin position="91"/>
        <end position="110"/>
    </location>
</feature>
<evidence type="ECO:0008006" key="4">
    <source>
        <dbReference type="Google" id="ProtNLM"/>
    </source>
</evidence>
<dbReference type="AlphaFoldDB" id="A0A4U8T1T8"/>
<keyword evidence="3" id="KW-1185">Reference proteome</keyword>
<gene>
    <name evidence="2" type="ORF">LS74_001095</name>
</gene>
<dbReference type="EMBL" id="JRPE02000002">
    <property type="protein sequence ID" value="TLD93356.1"/>
    <property type="molecule type" value="Genomic_DNA"/>
</dbReference>
<evidence type="ECO:0000313" key="2">
    <source>
        <dbReference type="EMBL" id="TLD93356.1"/>
    </source>
</evidence>
<dbReference type="RefSeq" id="WP_034586401.1">
    <property type="nucleotide sequence ID" value="NZ_JRPE02000002.1"/>
</dbReference>